<feature type="active site" evidence="3">
    <location>
        <position position="314"/>
    </location>
</feature>
<dbReference type="PANTHER" id="PTHR47966">
    <property type="entry name" value="BETA-SITE APP-CLEAVING ENZYME, ISOFORM A-RELATED"/>
    <property type="match status" value="1"/>
</dbReference>
<evidence type="ECO:0000259" key="7">
    <source>
        <dbReference type="PROSITE" id="PS51767"/>
    </source>
</evidence>
<evidence type="ECO:0000256" key="6">
    <source>
        <dbReference type="SAM" id="SignalP"/>
    </source>
</evidence>
<dbReference type="Pfam" id="PF00026">
    <property type="entry name" value="Asp"/>
    <property type="match status" value="1"/>
</dbReference>
<dbReference type="InterPro" id="IPR033121">
    <property type="entry name" value="PEPTIDASE_A1"/>
</dbReference>
<reference evidence="8" key="1">
    <citation type="submission" date="2023-03" db="EMBL/GenBank/DDBJ databases">
        <title>Massive genome expansion in bonnet fungi (Mycena s.s.) driven by repeated elements and novel gene families across ecological guilds.</title>
        <authorList>
            <consortium name="Lawrence Berkeley National Laboratory"/>
            <person name="Harder C.B."/>
            <person name="Miyauchi S."/>
            <person name="Viragh M."/>
            <person name="Kuo A."/>
            <person name="Thoen E."/>
            <person name="Andreopoulos B."/>
            <person name="Lu D."/>
            <person name="Skrede I."/>
            <person name="Drula E."/>
            <person name="Henrissat B."/>
            <person name="Morin E."/>
            <person name="Kohler A."/>
            <person name="Barry K."/>
            <person name="LaButti K."/>
            <person name="Morin E."/>
            <person name="Salamov A."/>
            <person name="Lipzen A."/>
            <person name="Mereny Z."/>
            <person name="Hegedus B."/>
            <person name="Baldrian P."/>
            <person name="Stursova M."/>
            <person name="Weitz H."/>
            <person name="Taylor A."/>
            <person name="Grigoriev I.V."/>
            <person name="Nagy L.G."/>
            <person name="Martin F."/>
            <person name="Kauserud H."/>
        </authorList>
    </citation>
    <scope>NUCLEOTIDE SEQUENCE</scope>
    <source>
        <strain evidence="8">9284</strain>
    </source>
</reference>
<accession>A0AAD7B464</accession>
<dbReference type="PRINTS" id="PR00792">
    <property type="entry name" value="PEPSIN"/>
</dbReference>
<keyword evidence="2 5" id="KW-0064">Aspartyl protease</keyword>
<dbReference type="SUPFAM" id="SSF50630">
    <property type="entry name" value="Acid proteases"/>
    <property type="match status" value="1"/>
</dbReference>
<dbReference type="Proteomes" id="UP001221142">
    <property type="component" value="Unassembled WGS sequence"/>
</dbReference>
<dbReference type="GO" id="GO:0004190">
    <property type="term" value="F:aspartic-type endopeptidase activity"/>
    <property type="evidence" value="ECO:0007669"/>
    <property type="project" value="UniProtKB-KW"/>
</dbReference>
<dbReference type="InterPro" id="IPR034164">
    <property type="entry name" value="Pepsin-like_dom"/>
</dbReference>
<dbReference type="AlphaFoldDB" id="A0AAD7B464"/>
<sequence>MFMFNKSALLAVTLALSAFAAPALEAAAPEGVAIPISRRSGLTTPDGLFYHDKAILCNAATRNKHRQNLINLQKNKGTDALPQGARILPLTSVPAEVQSRMEKRQSEKLTDEQNLEWLGPISVGTPAQSFNIDFDTGSADLWLPSSSCFELVCLDKHKFIISASFTAVQKSGIFFIEYQDQSSVSGPIYTDTVTVAGVTAQNQYFSPVTSLSSSFASNPTDGVLGLALPAISNLNANPFFVTANSLGTTQGNLFSFYLASSGSELYLGGTNSAKYTGSIEYHSIDTSFGYWMTTGASVSLDGATAFSNFDAIIDSGTTLVYGPPSVIETFYSKISGSKVYDWFQGLYSVPCQSIPTVSFSWGGKSWAMDPDFLDLGTTTSAGTDCVLAIGGTDLGLGNTWLIGDAFMRNAYTVFDFDNESVGFATLA</sequence>
<comment type="similarity">
    <text evidence="1 5">Belongs to the peptidase A1 family.</text>
</comment>
<evidence type="ECO:0000256" key="1">
    <source>
        <dbReference type="ARBA" id="ARBA00007447"/>
    </source>
</evidence>
<gene>
    <name evidence="8" type="ORF">FB45DRAFT_1122043</name>
</gene>
<dbReference type="Gene3D" id="2.40.70.10">
    <property type="entry name" value="Acid Proteases"/>
    <property type="match status" value="2"/>
</dbReference>
<evidence type="ECO:0000256" key="2">
    <source>
        <dbReference type="ARBA" id="ARBA00022750"/>
    </source>
</evidence>
<proteinExistence type="inferred from homology"/>
<feature type="disulfide bond" evidence="4">
    <location>
        <begin position="351"/>
        <end position="385"/>
    </location>
</feature>
<dbReference type="InterPro" id="IPR001969">
    <property type="entry name" value="Aspartic_peptidase_AS"/>
</dbReference>
<dbReference type="EMBL" id="JARKIF010000036">
    <property type="protein sequence ID" value="KAJ7610127.1"/>
    <property type="molecule type" value="Genomic_DNA"/>
</dbReference>
<keyword evidence="9" id="KW-1185">Reference proteome</keyword>
<evidence type="ECO:0000313" key="8">
    <source>
        <dbReference type="EMBL" id="KAJ7610127.1"/>
    </source>
</evidence>
<feature type="domain" description="Peptidase A1" evidence="7">
    <location>
        <begin position="117"/>
        <end position="424"/>
    </location>
</feature>
<name>A0AAD7B464_9AGAR</name>
<protein>
    <submittedName>
        <fullName evidence="8">Acid protease</fullName>
    </submittedName>
</protein>
<dbReference type="GO" id="GO:0006508">
    <property type="term" value="P:proteolysis"/>
    <property type="evidence" value="ECO:0007669"/>
    <property type="project" value="UniProtKB-KW"/>
</dbReference>
<keyword evidence="5" id="KW-0378">Hydrolase</keyword>
<dbReference type="PROSITE" id="PS00141">
    <property type="entry name" value="ASP_PROTEASE"/>
    <property type="match status" value="1"/>
</dbReference>
<feature type="chain" id="PRO_5041908393" evidence="6">
    <location>
        <begin position="27"/>
        <end position="427"/>
    </location>
</feature>
<feature type="disulfide bond" evidence="4">
    <location>
        <begin position="148"/>
        <end position="153"/>
    </location>
</feature>
<keyword evidence="4" id="KW-1015">Disulfide bond</keyword>
<keyword evidence="6" id="KW-0732">Signal</keyword>
<dbReference type="PROSITE" id="PS51767">
    <property type="entry name" value="PEPTIDASE_A1"/>
    <property type="match status" value="1"/>
</dbReference>
<evidence type="ECO:0000256" key="4">
    <source>
        <dbReference type="PIRSR" id="PIRSR601461-2"/>
    </source>
</evidence>
<keyword evidence="5 8" id="KW-0645">Protease</keyword>
<feature type="active site" evidence="3">
    <location>
        <position position="135"/>
    </location>
</feature>
<dbReference type="InterPro" id="IPR021109">
    <property type="entry name" value="Peptidase_aspartic_dom_sf"/>
</dbReference>
<evidence type="ECO:0000313" key="9">
    <source>
        <dbReference type="Proteomes" id="UP001221142"/>
    </source>
</evidence>
<dbReference type="CDD" id="cd05471">
    <property type="entry name" value="pepsin_like"/>
    <property type="match status" value="1"/>
</dbReference>
<evidence type="ECO:0000256" key="5">
    <source>
        <dbReference type="RuleBase" id="RU000454"/>
    </source>
</evidence>
<dbReference type="InterPro" id="IPR001461">
    <property type="entry name" value="Aspartic_peptidase_A1"/>
</dbReference>
<evidence type="ECO:0000256" key="3">
    <source>
        <dbReference type="PIRSR" id="PIRSR601461-1"/>
    </source>
</evidence>
<dbReference type="FunFam" id="2.40.70.10:FF:000008">
    <property type="entry name" value="Cathepsin D"/>
    <property type="match status" value="1"/>
</dbReference>
<organism evidence="8 9">
    <name type="scientific">Roridomyces roridus</name>
    <dbReference type="NCBI Taxonomy" id="1738132"/>
    <lineage>
        <taxon>Eukaryota</taxon>
        <taxon>Fungi</taxon>
        <taxon>Dikarya</taxon>
        <taxon>Basidiomycota</taxon>
        <taxon>Agaricomycotina</taxon>
        <taxon>Agaricomycetes</taxon>
        <taxon>Agaricomycetidae</taxon>
        <taxon>Agaricales</taxon>
        <taxon>Marasmiineae</taxon>
        <taxon>Mycenaceae</taxon>
        <taxon>Roridomyces</taxon>
    </lineage>
</organism>
<comment type="caution">
    <text evidence="8">The sequence shown here is derived from an EMBL/GenBank/DDBJ whole genome shotgun (WGS) entry which is preliminary data.</text>
</comment>
<feature type="signal peptide" evidence="6">
    <location>
        <begin position="1"/>
        <end position="26"/>
    </location>
</feature>
<dbReference type="PANTHER" id="PTHR47966:SF51">
    <property type="entry name" value="BETA-SITE APP-CLEAVING ENZYME, ISOFORM A-RELATED"/>
    <property type="match status" value="1"/>
</dbReference>